<keyword evidence="3 8" id="KW-0378">Hydrolase</keyword>
<feature type="domain" description="Peptidase S33 tripeptidyl aminopeptidase-like C-terminal" evidence="6">
    <location>
        <begin position="382"/>
        <end position="468"/>
    </location>
</feature>
<dbReference type="EMBL" id="JACHKF010000001">
    <property type="protein sequence ID" value="MBB6565920.1"/>
    <property type="molecule type" value="Genomic_DNA"/>
</dbReference>
<organism evidence="8 9">
    <name type="scientific">Kribbella sandramycini</name>
    <dbReference type="NCBI Taxonomy" id="60450"/>
    <lineage>
        <taxon>Bacteria</taxon>
        <taxon>Bacillati</taxon>
        <taxon>Actinomycetota</taxon>
        <taxon>Actinomycetes</taxon>
        <taxon>Propionibacteriales</taxon>
        <taxon>Kribbellaceae</taxon>
        <taxon>Kribbella</taxon>
    </lineage>
</organism>
<evidence type="ECO:0000313" key="7">
    <source>
        <dbReference type="EMBL" id="MBB6565920.1"/>
    </source>
</evidence>
<protein>
    <submittedName>
        <fullName evidence="8">Alpha/beta fold hydrolase</fullName>
    </submittedName>
    <submittedName>
        <fullName evidence="7">Pimeloyl-ACP methyl ester carboxylesterase</fullName>
    </submittedName>
</protein>
<comment type="caution">
    <text evidence="8">The sequence shown here is derived from an EMBL/GenBank/DDBJ whole genome shotgun (WGS) entry which is preliminary data.</text>
</comment>
<sequence length="472" mass="50188">MWKKLSGVGVVGVLLAAAVPGGAAVATGPKWDKCTPEGIELCTTLKVPLDWSKPSGPTTNVFVVKVPARDQSKKRGAIVFNPGGPGGAGGSIYAAGMADQVMGPLRDKYDLVSFDPRGTGASSQLDCGPVLRPGVPVFPKNKAEYDRMVASSRATGQACLKKHGNLMRNLDTRTAARDIDAIRAALGERKLSFFGMSYGSFMGTVYAQLFPQRVDRMLLDGIVDHSQGSQRFMLEEAKEMESEFNAFIKWCATDKACELHGQNVGKLWDDTVRKADKTPLPGGSIPVTGDVMRMALPALLPKIVDFGADWTNLAGALAKAAKGDGSGFYSSYIGYAETAYAAVSCMDLPGELKGYADARARITLARAVAPRVGAAVEGWIMAAACSGWPIPPSNPWAATPIKNTPTILIATATHDPSTPIAGARGLHRQIRNSHLLVAEAHGHTAYFNSQCAREAVTAYFLDGKLPARRACY</sequence>
<evidence type="ECO:0000259" key="5">
    <source>
        <dbReference type="Pfam" id="PF00561"/>
    </source>
</evidence>
<feature type="signal peptide" evidence="4">
    <location>
        <begin position="1"/>
        <end position="23"/>
    </location>
</feature>
<dbReference type="InterPro" id="IPR029058">
    <property type="entry name" value="AB_hydrolase_fold"/>
</dbReference>
<evidence type="ECO:0000259" key="6">
    <source>
        <dbReference type="Pfam" id="PF08386"/>
    </source>
</evidence>
<gene>
    <name evidence="7" type="ORF">HNR71_001557</name>
    <name evidence="8" type="ORF">HPO96_32210</name>
</gene>
<dbReference type="GO" id="GO:0016787">
    <property type="term" value="F:hydrolase activity"/>
    <property type="evidence" value="ECO:0007669"/>
    <property type="project" value="UniProtKB-KW"/>
</dbReference>
<dbReference type="SUPFAM" id="SSF53474">
    <property type="entry name" value="alpha/beta-Hydrolases"/>
    <property type="match status" value="1"/>
</dbReference>
<comment type="similarity">
    <text evidence="1">Belongs to the peptidase S33 family.</text>
</comment>
<dbReference type="InterPro" id="IPR013595">
    <property type="entry name" value="Pept_S33_TAP-like_C"/>
</dbReference>
<keyword evidence="9" id="KW-1185">Reference proteome</keyword>
<dbReference type="InterPro" id="IPR051601">
    <property type="entry name" value="Serine_prot/Carboxylest_S33"/>
</dbReference>
<reference evidence="7 10" key="2">
    <citation type="submission" date="2020-08" db="EMBL/GenBank/DDBJ databases">
        <title>Sequencing the genomes of 1000 actinobacteria strains.</title>
        <authorList>
            <person name="Klenk H.-P."/>
        </authorList>
    </citation>
    <scope>NUCLEOTIDE SEQUENCE [LARGE SCALE GENOMIC DNA]</scope>
    <source>
        <strain evidence="7 10">DSM 15626</strain>
    </source>
</reference>
<dbReference type="Pfam" id="PF00561">
    <property type="entry name" value="Abhydrolase_1"/>
    <property type="match status" value="1"/>
</dbReference>
<evidence type="ECO:0000313" key="9">
    <source>
        <dbReference type="Proteomes" id="UP000534306"/>
    </source>
</evidence>
<dbReference type="EMBL" id="JABJRC010000010">
    <property type="protein sequence ID" value="NOL44926.1"/>
    <property type="molecule type" value="Genomic_DNA"/>
</dbReference>
<dbReference type="Gene3D" id="3.40.50.1820">
    <property type="entry name" value="alpha/beta hydrolase"/>
    <property type="match status" value="1"/>
</dbReference>
<evidence type="ECO:0000256" key="4">
    <source>
        <dbReference type="SAM" id="SignalP"/>
    </source>
</evidence>
<feature type="domain" description="AB hydrolase-1" evidence="5">
    <location>
        <begin position="77"/>
        <end position="268"/>
    </location>
</feature>
<dbReference type="PANTHER" id="PTHR43248:SF29">
    <property type="entry name" value="TRIPEPTIDYL AMINOPEPTIDASE"/>
    <property type="match status" value="1"/>
</dbReference>
<reference evidence="8 9" key="1">
    <citation type="submission" date="2020-05" db="EMBL/GenBank/DDBJ databases">
        <title>Genome sequence of Kribbella sandramycini ATCC 39419.</title>
        <authorList>
            <person name="Maclea K.S."/>
            <person name="Fair J.L."/>
        </authorList>
    </citation>
    <scope>NUCLEOTIDE SEQUENCE [LARGE SCALE GENOMIC DNA]</scope>
    <source>
        <strain evidence="8 9">ATCC 39419</strain>
    </source>
</reference>
<evidence type="ECO:0000256" key="3">
    <source>
        <dbReference type="ARBA" id="ARBA00022801"/>
    </source>
</evidence>
<dbReference type="RefSeq" id="WP_171678186.1">
    <property type="nucleotide sequence ID" value="NZ_BAAAGT010000001.1"/>
</dbReference>
<evidence type="ECO:0000313" key="8">
    <source>
        <dbReference type="EMBL" id="NOL44926.1"/>
    </source>
</evidence>
<evidence type="ECO:0000313" key="10">
    <source>
        <dbReference type="Proteomes" id="UP000553957"/>
    </source>
</evidence>
<dbReference type="Pfam" id="PF08386">
    <property type="entry name" value="Abhydrolase_4"/>
    <property type="match status" value="1"/>
</dbReference>
<dbReference type="Proteomes" id="UP000534306">
    <property type="component" value="Unassembled WGS sequence"/>
</dbReference>
<evidence type="ECO:0000256" key="2">
    <source>
        <dbReference type="ARBA" id="ARBA00022729"/>
    </source>
</evidence>
<dbReference type="Proteomes" id="UP000553957">
    <property type="component" value="Unassembled WGS sequence"/>
</dbReference>
<dbReference type="InterPro" id="IPR000073">
    <property type="entry name" value="AB_hydrolase_1"/>
</dbReference>
<evidence type="ECO:0000256" key="1">
    <source>
        <dbReference type="ARBA" id="ARBA00010088"/>
    </source>
</evidence>
<name>A0A7Y4L861_9ACTN</name>
<proteinExistence type="inferred from homology"/>
<dbReference type="PANTHER" id="PTHR43248">
    <property type="entry name" value="2-SUCCINYL-6-HYDROXY-2,4-CYCLOHEXADIENE-1-CARBOXYLATE SYNTHASE"/>
    <property type="match status" value="1"/>
</dbReference>
<dbReference type="AlphaFoldDB" id="A0A7Y4L861"/>
<accession>A0A7Y4L861</accession>
<keyword evidence="2 4" id="KW-0732">Signal</keyword>
<feature type="chain" id="PRO_5038257940" evidence="4">
    <location>
        <begin position="24"/>
        <end position="472"/>
    </location>
</feature>